<dbReference type="eggNOG" id="COG0438">
    <property type="taxonomic scope" value="Bacteria"/>
</dbReference>
<evidence type="ECO:0000259" key="1">
    <source>
        <dbReference type="Pfam" id="PF13439"/>
    </source>
</evidence>
<organism evidence="2 3">
    <name type="scientific">Methylobacterium nodulans (strain LMG 21967 / CNCM I-2342 / ORS 2060)</name>
    <dbReference type="NCBI Taxonomy" id="460265"/>
    <lineage>
        <taxon>Bacteria</taxon>
        <taxon>Pseudomonadati</taxon>
        <taxon>Pseudomonadota</taxon>
        <taxon>Alphaproteobacteria</taxon>
        <taxon>Hyphomicrobiales</taxon>
        <taxon>Methylobacteriaceae</taxon>
        <taxon>Methylobacterium</taxon>
    </lineage>
</organism>
<protein>
    <submittedName>
        <fullName evidence="2">Glycosyl transferase group 1</fullName>
    </submittedName>
</protein>
<dbReference type="Proteomes" id="UP000008207">
    <property type="component" value="Chromosome"/>
</dbReference>
<dbReference type="PANTHER" id="PTHR45947">
    <property type="entry name" value="SULFOQUINOVOSYL TRANSFERASE SQD2"/>
    <property type="match status" value="1"/>
</dbReference>
<dbReference type="Pfam" id="PF13439">
    <property type="entry name" value="Glyco_transf_4"/>
    <property type="match status" value="1"/>
</dbReference>
<dbReference type="GO" id="GO:0016757">
    <property type="term" value="F:glycosyltransferase activity"/>
    <property type="evidence" value="ECO:0007669"/>
    <property type="project" value="TreeGrafter"/>
</dbReference>
<dbReference type="OrthoDB" id="7847955at2"/>
<dbReference type="EMBL" id="CP001349">
    <property type="protein sequence ID" value="ACL58099.1"/>
    <property type="molecule type" value="Genomic_DNA"/>
</dbReference>
<dbReference type="InterPro" id="IPR028098">
    <property type="entry name" value="Glyco_trans_4-like_N"/>
</dbReference>
<dbReference type="CAZy" id="GT4">
    <property type="family name" value="Glycosyltransferase Family 4"/>
</dbReference>
<dbReference type="Gene3D" id="3.40.50.2000">
    <property type="entry name" value="Glycogen Phosphorylase B"/>
    <property type="match status" value="2"/>
</dbReference>
<gene>
    <name evidence="2" type="ordered locus">Mnod_3170</name>
</gene>
<dbReference type="CDD" id="cd03801">
    <property type="entry name" value="GT4_PimA-like"/>
    <property type="match status" value="1"/>
</dbReference>
<dbReference type="SUPFAM" id="SSF53756">
    <property type="entry name" value="UDP-Glycosyltransferase/glycogen phosphorylase"/>
    <property type="match status" value="1"/>
</dbReference>
<name>B8IJQ1_METNO</name>
<evidence type="ECO:0000313" key="3">
    <source>
        <dbReference type="Proteomes" id="UP000008207"/>
    </source>
</evidence>
<dbReference type="RefSeq" id="WP_015929769.1">
    <property type="nucleotide sequence ID" value="NC_011894.1"/>
</dbReference>
<reference evidence="2 3" key="1">
    <citation type="submission" date="2009-01" db="EMBL/GenBank/DDBJ databases">
        <title>Complete sequence of chromosome of Methylobacterium nodulans ORS 2060.</title>
        <authorList>
            <consortium name="US DOE Joint Genome Institute"/>
            <person name="Lucas S."/>
            <person name="Copeland A."/>
            <person name="Lapidus A."/>
            <person name="Glavina del Rio T."/>
            <person name="Dalin E."/>
            <person name="Tice H."/>
            <person name="Bruce D."/>
            <person name="Goodwin L."/>
            <person name="Pitluck S."/>
            <person name="Sims D."/>
            <person name="Brettin T."/>
            <person name="Detter J.C."/>
            <person name="Han C."/>
            <person name="Larimer F."/>
            <person name="Land M."/>
            <person name="Hauser L."/>
            <person name="Kyrpides N."/>
            <person name="Ivanova N."/>
            <person name="Marx C.J."/>
            <person name="Richardson P."/>
        </authorList>
    </citation>
    <scope>NUCLEOTIDE SEQUENCE [LARGE SCALE GENOMIC DNA]</scope>
    <source>
        <strain evidence="3">LMG 21967 / CNCM I-2342 / ORS 2060</strain>
    </source>
</reference>
<dbReference type="STRING" id="460265.Mnod_3170"/>
<feature type="domain" description="Glycosyltransferase subfamily 4-like N-terminal" evidence="1">
    <location>
        <begin position="2"/>
        <end position="149"/>
    </location>
</feature>
<accession>B8IJQ1</accession>
<dbReference type="InterPro" id="IPR050194">
    <property type="entry name" value="Glycosyltransferase_grp1"/>
</dbReference>
<dbReference type="Pfam" id="PF13692">
    <property type="entry name" value="Glyco_trans_1_4"/>
    <property type="match status" value="1"/>
</dbReference>
<dbReference type="PANTHER" id="PTHR45947:SF3">
    <property type="entry name" value="SULFOQUINOVOSYL TRANSFERASE SQD2"/>
    <property type="match status" value="1"/>
</dbReference>
<keyword evidence="3" id="KW-1185">Reference proteome</keyword>
<proteinExistence type="predicted"/>
<dbReference type="KEGG" id="mno:Mnod_3170"/>
<keyword evidence="2" id="KW-0808">Transferase</keyword>
<sequence length="375" mass="40895">MLHDLSHRLAARGHDVTVLTSSPESETRTEFDGPVRRVLLRRRTGPAAMTGRWLNSFHLFGWDLAGWLRAERFDAVHCLNYHDAVGALAARRAGARFRLVFQCTGIPVRRYFRRIPFDGLLFRTAVRHADAVAVLSRFAHEALAQDYGIVGTLLPSPTETARFEMLPDEAPREPYILFSGDADEPRKGALVLAQAFPAVAERLTALRLIYSGRASPATRAAVYDAVPDDLRNRVEFLGLGRAEDLPQLYARATVCVNPAVWEALGNVLIEALAAGTPVVGARHAGIPDIIADESVGALFEPGSTRLAATNAAGLSDAILRAAALATRPETRARCRARAQVFSWDALTLRYEGLLGSDAPPRESRLSRPPAAIPLQ</sequence>
<dbReference type="HOGENOM" id="CLU_739276_0_0_5"/>
<dbReference type="AlphaFoldDB" id="B8IJQ1"/>
<evidence type="ECO:0000313" key="2">
    <source>
        <dbReference type="EMBL" id="ACL58099.1"/>
    </source>
</evidence>